<reference evidence="3 4" key="2">
    <citation type="submission" date="2018-11" db="EMBL/GenBank/DDBJ databases">
        <authorList>
            <consortium name="Pathogen Informatics"/>
        </authorList>
    </citation>
    <scope>NUCLEOTIDE SEQUENCE [LARGE SCALE GENOMIC DNA]</scope>
</reference>
<name>A0A0M3J5J6_ANISI</name>
<dbReference type="PROSITE" id="PS50829">
    <property type="entry name" value="GYF"/>
    <property type="match status" value="1"/>
</dbReference>
<dbReference type="Proteomes" id="UP000267096">
    <property type="component" value="Unassembled WGS sequence"/>
</dbReference>
<protein>
    <submittedName>
        <fullName evidence="5">GYF domain-containing protein</fullName>
    </submittedName>
</protein>
<reference evidence="5" key="1">
    <citation type="submission" date="2017-02" db="UniProtKB">
        <authorList>
            <consortium name="WormBaseParasite"/>
        </authorList>
    </citation>
    <scope>IDENTIFICATION</scope>
</reference>
<feature type="compositionally biased region" description="Gly residues" evidence="1">
    <location>
        <begin position="1"/>
        <end position="11"/>
    </location>
</feature>
<feature type="region of interest" description="Disordered" evidence="1">
    <location>
        <begin position="310"/>
        <end position="334"/>
    </location>
</feature>
<dbReference type="SUPFAM" id="SSF55277">
    <property type="entry name" value="GYF domain"/>
    <property type="match status" value="1"/>
</dbReference>
<dbReference type="EMBL" id="UYRR01003708">
    <property type="protein sequence ID" value="VDK20396.1"/>
    <property type="molecule type" value="Genomic_DNA"/>
</dbReference>
<feature type="region of interest" description="Disordered" evidence="1">
    <location>
        <begin position="1"/>
        <end position="74"/>
    </location>
</feature>
<organism evidence="5">
    <name type="scientific">Anisakis simplex</name>
    <name type="common">Herring worm</name>
    <dbReference type="NCBI Taxonomy" id="6269"/>
    <lineage>
        <taxon>Eukaryota</taxon>
        <taxon>Metazoa</taxon>
        <taxon>Ecdysozoa</taxon>
        <taxon>Nematoda</taxon>
        <taxon>Chromadorea</taxon>
        <taxon>Rhabditida</taxon>
        <taxon>Spirurina</taxon>
        <taxon>Ascaridomorpha</taxon>
        <taxon>Ascaridoidea</taxon>
        <taxon>Anisakidae</taxon>
        <taxon>Anisakis</taxon>
        <taxon>Anisakis simplex complex</taxon>
    </lineage>
</organism>
<dbReference type="PANTHER" id="PTHR47471:SF1">
    <property type="entry name" value="PROTEIN ESSENTIAL FOR POTEXVIRUS ACCUMULATION 1"/>
    <property type="match status" value="1"/>
</dbReference>
<feature type="compositionally biased region" description="Low complexity" evidence="1">
    <location>
        <begin position="99"/>
        <end position="113"/>
    </location>
</feature>
<gene>
    <name evidence="3" type="ORF">ASIM_LOCUS2679</name>
</gene>
<dbReference type="PANTHER" id="PTHR47471">
    <property type="entry name" value="GYF DOMAIN-CONTAINING PROTEIN"/>
    <property type="match status" value="1"/>
</dbReference>
<dbReference type="Gene3D" id="3.30.1490.40">
    <property type="match status" value="1"/>
</dbReference>
<dbReference type="AlphaFoldDB" id="A0A0M3J5J6"/>
<dbReference type="InterPro" id="IPR003169">
    <property type="entry name" value="GYF"/>
</dbReference>
<feature type="compositionally biased region" description="Polar residues" evidence="1">
    <location>
        <begin position="33"/>
        <end position="48"/>
    </location>
</feature>
<dbReference type="Pfam" id="PF02213">
    <property type="entry name" value="GYF"/>
    <property type="match status" value="1"/>
</dbReference>
<evidence type="ECO:0000313" key="5">
    <source>
        <dbReference type="WBParaSite" id="ASIM_0000282701-mRNA-1"/>
    </source>
</evidence>
<accession>A0A0M3J5J6</accession>
<evidence type="ECO:0000313" key="3">
    <source>
        <dbReference type="EMBL" id="VDK20396.1"/>
    </source>
</evidence>
<evidence type="ECO:0000256" key="1">
    <source>
        <dbReference type="SAM" id="MobiDB-lite"/>
    </source>
</evidence>
<feature type="region of interest" description="Disordered" evidence="1">
    <location>
        <begin position="90"/>
        <end position="113"/>
    </location>
</feature>
<evidence type="ECO:0000259" key="2">
    <source>
        <dbReference type="PROSITE" id="PS50829"/>
    </source>
</evidence>
<dbReference type="InterPro" id="IPR035445">
    <property type="entry name" value="GYF-like_dom_sf"/>
</dbReference>
<evidence type="ECO:0000313" key="4">
    <source>
        <dbReference type="Proteomes" id="UP000267096"/>
    </source>
</evidence>
<dbReference type="OrthoDB" id="48509at2759"/>
<sequence length="360" mass="38348">MIKRGGAGNGSQRGSDPPPPLQPQRSLDGAASSVGTPPTSAGSQTTAGTMPEWMQDDDNGREEESGAGGAPVVAAGSFDEHGQFRAATRNMAAKGGGQSSSPQQQQQQAQGAPNIMDRSNVMTSLTSTPPPQIPTQVQQVMTNPWTTTSTSLSDQTTDQQHQTTTADPILAERLAQMRVGRLQHSMSQPAGVAPMGMSEQQVLSDDWYYIDPKNDTQGPFQSALMEAWFNSGYFTSDLRIRRGTDPNSGFITLGDLLRINGSISPFKRSPPNSAAIGGGAGPQLHIAAPPPQGLATNQVGATTVSMPMTQASALQQQQQQQQQQHQAMQASQQMGRNIWTAEEYSPVSLLEAAKVHEERQ</sequence>
<dbReference type="CDD" id="cd00072">
    <property type="entry name" value="GYF"/>
    <property type="match status" value="1"/>
</dbReference>
<keyword evidence="4" id="KW-1185">Reference proteome</keyword>
<dbReference type="SMART" id="SM00444">
    <property type="entry name" value="GYF"/>
    <property type="match status" value="1"/>
</dbReference>
<feature type="domain" description="GYF" evidence="2">
    <location>
        <begin position="204"/>
        <end position="254"/>
    </location>
</feature>
<dbReference type="WBParaSite" id="ASIM_0000282701-mRNA-1">
    <property type="protein sequence ID" value="ASIM_0000282701-mRNA-1"/>
    <property type="gene ID" value="ASIM_0000282701"/>
</dbReference>
<proteinExistence type="predicted"/>